<dbReference type="RefSeq" id="WP_222990436.1">
    <property type="nucleotide sequence ID" value="NZ_JAINVV010000006.1"/>
</dbReference>
<evidence type="ECO:0000313" key="4">
    <source>
        <dbReference type="Proteomes" id="UP000706039"/>
    </source>
</evidence>
<reference evidence="2 4" key="1">
    <citation type="submission" date="2021-08" db="EMBL/GenBank/DDBJ databases">
        <authorList>
            <person name="Tuo L."/>
        </authorList>
    </citation>
    <scope>NUCLEOTIDE SEQUENCE [LARGE SCALE GENOMIC DNA]</scope>
    <source>
        <strain evidence="2 4">JCM 31229</strain>
    </source>
</reference>
<dbReference type="NCBIfam" id="NF033537">
    <property type="entry name" value="lasso_biosyn_B2"/>
    <property type="match status" value="1"/>
</dbReference>
<comment type="caution">
    <text evidence="2">The sequence shown here is derived from an EMBL/GenBank/DDBJ whole genome shotgun (WGS) entry which is preliminary data.</text>
</comment>
<proteinExistence type="predicted"/>
<organism evidence="2 4">
    <name type="scientific">Sphingomonas colocasiae</name>
    <dbReference type="NCBI Taxonomy" id="1848973"/>
    <lineage>
        <taxon>Bacteria</taxon>
        <taxon>Pseudomonadati</taxon>
        <taxon>Pseudomonadota</taxon>
        <taxon>Alphaproteobacteria</taxon>
        <taxon>Sphingomonadales</taxon>
        <taxon>Sphingomonadaceae</taxon>
        <taxon>Sphingomonas</taxon>
    </lineage>
</organism>
<keyword evidence="4" id="KW-1185">Reference proteome</keyword>
<sequence>MGLRLRSGLSFCVAENRAIFLDLARDRYFALRADEERAFLDFAMAGGTTDGADICPSLARLVSAGLLVEGDLEGGGAGGIVPVIAEPVCRDFVGRDDAVLSRRAVALALVCQLRAGLAVRGRPLGALVRRVRGVPLRGGGERVPFGNIVAAHRRADLWFSVHDRCLAKSVALFRALRRNGTDARLVFGVSARPFAAHCWVQLGDRVLSCPLDQARLFTPILVA</sequence>
<name>A0ABS7PRM1_9SPHN</name>
<dbReference type="InterPro" id="IPR053521">
    <property type="entry name" value="McjB-like"/>
</dbReference>
<dbReference type="EMBL" id="JAINVV010000018">
    <property type="protein sequence ID" value="MBY8826455.1"/>
    <property type="molecule type" value="Genomic_DNA"/>
</dbReference>
<dbReference type="InterPro" id="IPR032708">
    <property type="entry name" value="McjB_C"/>
</dbReference>
<feature type="domain" description="Microcin J25-processing protein McjB C-terminal" evidence="1">
    <location>
        <begin position="146"/>
        <end position="221"/>
    </location>
</feature>
<evidence type="ECO:0000313" key="3">
    <source>
        <dbReference type="EMBL" id="MBY8826455.1"/>
    </source>
</evidence>
<gene>
    <name evidence="2" type="ORF">K7G82_13525</name>
    <name evidence="3" type="ORF">K7G82_29400</name>
</gene>
<dbReference type="EMBL" id="JAINVV010000006">
    <property type="protein sequence ID" value="MBY8823320.1"/>
    <property type="molecule type" value="Genomic_DNA"/>
</dbReference>
<accession>A0ABS7PRM1</accession>
<evidence type="ECO:0000259" key="1">
    <source>
        <dbReference type="Pfam" id="PF13471"/>
    </source>
</evidence>
<dbReference type="Proteomes" id="UP000706039">
    <property type="component" value="Unassembled WGS sequence"/>
</dbReference>
<evidence type="ECO:0000313" key="2">
    <source>
        <dbReference type="EMBL" id="MBY8823320.1"/>
    </source>
</evidence>
<dbReference type="Pfam" id="PF13471">
    <property type="entry name" value="Transglut_core3"/>
    <property type="match status" value="1"/>
</dbReference>
<protein>
    <submittedName>
        <fullName evidence="2">Lasso peptide biosynthesis B2 protein</fullName>
    </submittedName>
</protein>